<evidence type="ECO:0000313" key="1">
    <source>
        <dbReference type="EMBL" id="SMX78850.1"/>
    </source>
</evidence>
<sequence length="80" mass="8691">MICAIDAIPCATENAIILTKRNDNFTCIAPFATNPVAQVADFRATLHTGPQAHPDAEVVLPHRSSLSRLSNDFSVTVERE</sequence>
<evidence type="ECO:0000313" key="3">
    <source>
        <dbReference type="Proteomes" id="UP000234289"/>
    </source>
</evidence>
<protein>
    <submittedName>
        <fullName evidence="1">Uncharacterized protein</fullName>
    </submittedName>
</protein>
<reference evidence="3" key="2">
    <citation type="submission" date="2017-03" db="EMBL/GenBank/DDBJ databases">
        <authorList>
            <person name="Monnet C."/>
        </authorList>
    </citation>
    <scope>NUCLEOTIDE SEQUENCE [LARGE SCALE GENOMIC DNA]</scope>
    <source>
        <strain evidence="3">CNRZ 920</strain>
    </source>
</reference>
<dbReference type="AlphaFoldDB" id="A0A2H1IUQ0"/>
<evidence type="ECO:0000313" key="4">
    <source>
        <dbReference type="Proteomes" id="UP000234300"/>
    </source>
</evidence>
<reference evidence="1 4" key="1">
    <citation type="submission" date="2017-03" db="EMBL/GenBank/DDBJ databases">
        <authorList>
            <person name="Afonso C.L."/>
            <person name="Miller P.J."/>
            <person name="Scott M.A."/>
            <person name="Spackman E."/>
            <person name="Goraichik I."/>
            <person name="Dimitrov K.M."/>
            <person name="Suarez D.L."/>
            <person name="Swayne D.E."/>
        </authorList>
    </citation>
    <scope>NUCLEOTIDE SEQUENCE [LARGE SCALE GENOMIC DNA]</scope>
    <source>
        <strain evidence="1">8</strain>
        <strain evidence="4">8(6)</strain>
        <strain evidence="2">CNRZ 920</strain>
    </source>
</reference>
<evidence type="ECO:0000313" key="2">
    <source>
        <dbReference type="EMBL" id="SMX88757.1"/>
    </source>
</evidence>
<organism evidence="1 4">
    <name type="scientific">Brevibacterium aurantiacum</name>
    <dbReference type="NCBI Taxonomy" id="273384"/>
    <lineage>
        <taxon>Bacteria</taxon>
        <taxon>Bacillati</taxon>
        <taxon>Actinomycetota</taxon>
        <taxon>Actinomycetes</taxon>
        <taxon>Micrococcales</taxon>
        <taxon>Brevibacteriaceae</taxon>
        <taxon>Brevibacterium</taxon>
    </lineage>
</organism>
<accession>A0A2H1IUQ0</accession>
<dbReference type="Proteomes" id="UP000234289">
    <property type="component" value="Unassembled WGS sequence"/>
</dbReference>
<dbReference type="EMBL" id="FXZG01000013">
    <property type="protein sequence ID" value="SMX88757.1"/>
    <property type="molecule type" value="Genomic_DNA"/>
</dbReference>
<proteinExistence type="predicted"/>
<gene>
    <name evidence="2" type="ORF">BAUR920_02294</name>
    <name evidence="1" type="ORF">BAURA86_00998</name>
</gene>
<name>A0A2H1IUQ0_BREAU</name>
<dbReference type="Proteomes" id="UP000234300">
    <property type="component" value="Unassembled WGS sequence"/>
</dbReference>
<dbReference type="EMBL" id="FXZI01000002">
    <property type="protein sequence ID" value="SMX78850.1"/>
    <property type="molecule type" value="Genomic_DNA"/>
</dbReference>